<evidence type="ECO:0000313" key="4">
    <source>
        <dbReference type="Proteomes" id="UP001500751"/>
    </source>
</evidence>
<evidence type="ECO:0000256" key="1">
    <source>
        <dbReference type="SAM" id="MobiDB-lite"/>
    </source>
</evidence>
<organism evidence="3 4">
    <name type="scientific">Catenulispora yoronensis</name>
    <dbReference type="NCBI Taxonomy" id="450799"/>
    <lineage>
        <taxon>Bacteria</taxon>
        <taxon>Bacillati</taxon>
        <taxon>Actinomycetota</taxon>
        <taxon>Actinomycetes</taxon>
        <taxon>Catenulisporales</taxon>
        <taxon>Catenulisporaceae</taxon>
        <taxon>Catenulispora</taxon>
    </lineage>
</organism>
<keyword evidence="2" id="KW-0472">Membrane</keyword>
<dbReference type="RefSeq" id="WP_344665363.1">
    <property type="nucleotide sequence ID" value="NZ_BAAAQN010000009.1"/>
</dbReference>
<name>A0ABN2TWA4_9ACTN</name>
<evidence type="ECO:0000256" key="2">
    <source>
        <dbReference type="SAM" id="Phobius"/>
    </source>
</evidence>
<proteinExistence type="predicted"/>
<comment type="caution">
    <text evidence="3">The sequence shown here is derived from an EMBL/GenBank/DDBJ whole genome shotgun (WGS) entry which is preliminary data.</text>
</comment>
<dbReference type="Proteomes" id="UP001500751">
    <property type="component" value="Unassembled WGS sequence"/>
</dbReference>
<sequence>MPDEQRERGSIRAAVDSTDWTHYAGPASAMKRRGERRRRRLQASAALGTTIAVVGVAVTMNMNGLDGRDGLNKESATPQEATSSPAHPSPATTTPGTSNTSAPPTSYPSFPAKLPTTPIFPADPGKVLDSGVIGAGTVSGHQWQISYRIIPSGSAMNSQPQVNQVDLSLDGKTASIGGGEGTVLSEHGYEAFDQQFQASGIPNPMVVASGTPSPSVTAVDLRWKNGTVVHVPIVTVTGTRFASFAWDPANPPEAVEQIGPAGVQSIRITHDKSATWTNAKEPKDSLVQAAPPPITTPTGTPNLSQTPQVNPISSGILGAGTVSGHQWQLAYEIIPSGSAANSSNEVFCTDTTIDTTTTQGGCTSSQPFATPGINFTYSTSHTQSPLTTTYGAAEAGTTAVGLEWPNGTKTATPIHLVTGIPMAALAFDPDNAPSHLLEFGPYGEYRIPLTGHVYYNWTFNWPSR</sequence>
<feature type="region of interest" description="Disordered" evidence="1">
    <location>
        <begin position="65"/>
        <end position="118"/>
    </location>
</feature>
<accession>A0ABN2TWA4</accession>
<keyword evidence="4" id="KW-1185">Reference proteome</keyword>
<keyword evidence="2" id="KW-1133">Transmembrane helix</keyword>
<reference evidence="3 4" key="1">
    <citation type="journal article" date="2019" name="Int. J. Syst. Evol. Microbiol.">
        <title>The Global Catalogue of Microorganisms (GCM) 10K type strain sequencing project: providing services to taxonomists for standard genome sequencing and annotation.</title>
        <authorList>
            <consortium name="The Broad Institute Genomics Platform"/>
            <consortium name="The Broad Institute Genome Sequencing Center for Infectious Disease"/>
            <person name="Wu L."/>
            <person name="Ma J."/>
        </authorList>
    </citation>
    <scope>NUCLEOTIDE SEQUENCE [LARGE SCALE GENOMIC DNA]</scope>
    <source>
        <strain evidence="3 4">JCM 16014</strain>
    </source>
</reference>
<feature type="transmembrane region" description="Helical" evidence="2">
    <location>
        <begin position="41"/>
        <end position="62"/>
    </location>
</feature>
<protein>
    <submittedName>
        <fullName evidence="3">Uncharacterized protein</fullName>
    </submittedName>
</protein>
<evidence type="ECO:0000313" key="3">
    <source>
        <dbReference type="EMBL" id="GAA2023512.1"/>
    </source>
</evidence>
<dbReference type="EMBL" id="BAAAQN010000009">
    <property type="protein sequence ID" value="GAA2023512.1"/>
    <property type="molecule type" value="Genomic_DNA"/>
</dbReference>
<gene>
    <name evidence="3" type="ORF">GCM10009839_21360</name>
</gene>
<feature type="compositionally biased region" description="Low complexity" evidence="1">
    <location>
        <begin position="81"/>
        <end position="104"/>
    </location>
</feature>
<keyword evidence="2" id="KW-0812">Transmembrane</keyword>